<dbReference type="PANTHER" id="PTHR43072">
    <property type="entry name" value="N-ACETYLTRANSFERASE"/>
    <property type="match status" value="1"/>
</dbReference>
<name>A0A2G1BUJ2_9FLAO</name>
<accession>A0A2G1BUJ2</accession>
<reference evidence="5" key="2">
    <citation type="submission" date="2017-10" db="EMBL/GenBank/DDBJ databases">
        <authorList>
            <person name="Enke T.N."/>
            <person name="Cordero O.X."/>
        </authorList>
    </citation>
    <scope>NUCLEOTIDE SEQUENCE</scope>
    <source>
        <strain evidence="5">4G03</strain>
    </source>
</reference>
<dbReference type="CDD" id="cd04301">
    <property type="entry name" value="NAT_SF"/>
    <property type="match status" value="1"/>
</dbReference>
<evidence type="ECO:0000313" key="5">
    <source>
        <dbReference type="EMBL" id="PHN97519.1"/>
    </source>
</evidence>
<proteinExistence type="predicted"/>
<dbReference type="InterPro" id="IPR016181">
    <property type="entry name" value="Acyl_CoA_acyltransferase"/>
</dbReference>
<evidence type="ECO:0000259" key="3">
    <source>
        <dbReference type="PROSITE" id="PS51186"/>
    </source>
</evidence>
<dbReference type="Gene3D" id="3.40.630.30">
    <property type="match status" value="1"/>
</dbReference>
<protein>
    <submittedName>
        <fullName evidence="4 5">N-acetyltransferase</fullName>
    </submittedName>
</protein>
<dbReference type="EMBL" id="JAUYVU010000008">
    <property type="protein sequence ID" value="MDP2542070.1"/>
    <property type="molecule type" value="Genomic_DNA"/>
</dbReference>
<dbReference type="Proteomes" id="UP001242342">
    <property type="component" value="Unassembled WGS sequence"/>
</dbReference>
<dbReference type="RefSeq" id="WP_099215255.1">
    <property type="nucleotide sequence ID" value="NZ_JAUYVU010000008.1"/>
</dbReference>
<evidence type="ECO:0000313" key="4">
    <source>
        <dbReference type="EMBL" id="MDP2542070.1"/>
    </source>
</evidence>
<evidence type="ECO:0000256" key="1">
    <source>
        <dbReference type="ARBA" id="ARBA00022679"/>
    </source>
</evidence>
<evidence type="ECO:0000313" key="7">
    <source>
        <dbReference type="Proteomes" id="UP001242342"/>
    </source>
</evidence>
<dbReference type="PROSITE" id="PS51186">
    <property type="entry name" value="GNAT"/>
    <property type="match status" value="1"/>
</dbReference>
<feature type="domain" description="N-acetyltransferase" evidence="3">
    <location>
        <begin position="2"/>
        <end position="153"/>
    </location>
</feature>
<comment type="caution">
    <text evidence="5">The sequence shown here is derived from an EMBL/GenBank/DDBJ whole genome shotgun (WGS) entry which is preliminary data.</text>
</comment>
<sequence>MIEVVKLTQNHWKEVAEIYKEGIATKNATFRIKVPSWEEWNTSHHQHTRFIAIEDNKILGWCAIAPVSTRFEYRGVAEVSVYVKLGVLGKGIGSLLMDAVVKSSENNGIWTLYSSLFPENEASVKLHLKYGFRKIGYREKIAELDGVWRDTVLYERRSKKQYLL</sequence>
<keyword evidence="2" id="KW-0012">Acyltransferase</keyword>
<dbReference type="SUPFAM" id="SSF55729">
    <property type="entry name" value="Acyl-CoA N-acyltransferases (Nat)"/>
    <property type="match status" value="1"/>
</dbReference>
<dbReference type="AlphaFoldDB" id="A0A2G1BUJ2"/>
<reference evidence="4 7" key="3">
    <citation type="submission" date="2023-07" db="EMBL/GenBank/DDBJ databases">
        <title>Genome content predicts the carbon catabolic preferences of heterotrophic bacteria.</title>
        <authorList>
            <person name="Gralka M."/>
        </authorList>
    </citation>
    <scope>NUCLEOTIDE SEQUENCE [LARGE SCALE GENOMIC DNA]</scope>
    <source>
        <strain evidence="4 7">4G03</strain>
    </source>
</reference>
<evidence type="ECO:0000313" key="6">
    <source>
        <dbReference type="Proteomes" id="UP000222163"/>
    </source>
</evidence>
<keyword evidence="1" id="KW-0808">Transferase</keyword>
<dbReference type="Pfam" id="PF00583">
    <property type="entry name" value="Acetyltransf_1"/>
    <property type="match status" value="1"/>
</dbReference>
<dbReference type="EMBL" id="PDUU01000006">
    <property type="protein sequence ID" value="PHN97519.1"/>
    <property type="molecule type" value="Genomic_DNA"/>
</dbReference>
<dbReference type="InterPro" id="IPR000182">
    <property type="entry name" value="GNAT_dom"/>
</dbReference>
<gene>
    <name evidence="5" type="ORF">CSC81_07995</name>
    <name evidence="4" type="ORF">Q8W23_11345</name>
</gene>
<organism evidence="5 6">
    <name type="scientific">Tenacibaculum discolor</name>
    <dbReference type="NCBI Taxonomy" id="361581"/>
    <lineage>
        <taxon>Bacteria</taxon>
        <taxon>Pseudomonadati</taxon>
        <taxon>Bacteroidota</taxon>
        <taxon>Flavobacteriia</taxon>
        <taxon>Flavobacteriales</taxon>
        <taxon>Flavobacteriaceae</taxon>
        <taxon>Tenacibaculum</taxon>
    </lineage>
</organism>
<keyword evidence="7" id="KW-1185">Reference proteome</keyword>
<dbReference type="Proteomes" id="UP000222163">
    <property type="component" value="Unassembled WGS sequence"/>
</dbReference>
<dbReference type="GO" id="GO:0016747">
    <property type="term" value="F:acyltransferase activity, transferring groups other than amino-acyl groups"/>
    <property type="evidence" value="ECO:0007669"/>
    <property type="project" value="InterPro"/>
</dbReference>
<dbReference type="PANTHER" id="PTHR43072:SF23">
    <property type="entry name" value="UPF0039 PROTEIN C11D3.02C"/>
    <property type="match status" value="1"/>
</dbReference>
<evidence type="ECO:0000256" key="2">
    <source>
        <dbReference type="ARBA" id="ARBA00023315"/>
    </source>
</evidence>
<reference evidence="5 6" key="1">
    <citation type="journal article" date="2016" name="Nat. Commun.">
        <title>Microbial interactions lead to rapid micro-scale successions on model marine particles.</title>
        <authorList>
            <person name="Datta M.S."/>
            <person name="Sliwerska E."/>
            <person name="Gore J."/>
            <person name="Polz M.F."/>
            <person name="Cordero O.X."/>
        </authorList>
    </citation>
    <scope>NUCLEOTIDE SEQUENCE [LARGE SCALE GENOMIC DNA]</scope>
    <source>
        <strain evidence="5 6">4G03</strain>
    </source>
</reference>